<dbReference type="PROSITE" id="PS50043">
    <property type="entry name" value="HTH_LUXR_2"/>
    <property type="match status" value="1"/>
</dbReference>
<dbReference type="GO" id="GO:0006355">
    <property type="term" value="P:regulation of DNA-templated transcription"/>
    <property type="evidence" value="ECO:0007669"/>
    <property type="project" value="InterPro"/>
</dbReference>
<evidence type="ECO:0000259" key="3">
    <source>
        <dbReference type="PROSITE" id="PS50043"/>
    </source>
</evidence>
<dbReference type="GO" id="GO:0003677">
    <property type="term" value="F:DNA binding"/>
    <property type="evidence" value="ECO:0007669"/>
    <property type="project" value="InterPro"/>
</dbReference>
<dbReference type="RefSeq" id="WP_093051611.1">
    <property type="nucleotide sequence ID" value="NZ_FOGT01000007.1"/>
</dbReference>
<dbReference type="AlphaFoldDB" id="A0A1H9UFJ7"/>
<organism evidence="4 5">
    <name type="scientific">Salipaludibacillus aurantiacus</name>
    <dbReference type="NCBI Taxonomy" id="1601833"/>
    <lineage>
        <taxon>Bacteria</taxon>
        <taxon>Bacillati</taxon>
        <taxon>Bacillota</taxon>
        <taxon>Bacilli</taxon>
        <taxon>Bacillales</taxon>
        <taxon>Bacillaceae</taxon>
    </lineage>
</organism>
<evidence type="ECO:0000313" key="5">
    <source>
        <dbReference type="Proteomes" id="UP000198571"/>
    </source>
</evidence>
<keyword evidence="1" id="KW-0805">Transcription regulation</keyword>
<keyword evidence="5" id="KW-1185">Reference proteome</keyword>
<evidence type="ECO:0000313" key="4">
    <source>
        <dbReference type="EMBL" id="SES08226.1"/>
    </source>
</evidence>
<dbReference type="STRING" id="1601833.SAMN05518684_107185"/>
<evidence type="ECO:0000256" key="2">
    <source>
        <dbReference type="ARBA" id="ARBA00023163"/>
    </source>
</evidence>
<reference evidence="5" key="1">
    <citation type="submission" date="2016-10" db="EMBL/GenBank/DDBJ databases">
        <authorList>
            <person name="Varghese N."/>
            <person name="Submissions S."/>
        </authorList>
    </citation>
    <scope>NUCLEOTIDE SEQUENCE [LARGE SCALE GENOMIC DNA]</scope>
    <source>
        <strain evidence="5">S9</strain>
    </source>
</reference>
<dbReference type="Pfam" id="PF00196">
    <property type="entry name" value="GerE"/>
    <property type="match status" value="1"/>
</dbReference>
<gene>
    <name evidence="4" type="ORF">SAMN05518684_107185</name>
</gene>
<accession>A0A1H9UFJ7</accession>
<protein>
    <submittedName>
        <fullName evidence="4">Regulatory protein, luxR family</fullName>
    </submittedName>
</protein>
<name>A0A1H9UFJ7_9BACI</name>
<dbReference type="InterPro" id="IPR036388">
    <property type="entry name" value="WH-like_DNA-bd_sf"/>
</dbReference>
<feature type="domain" description="HTH luxR-type" evidence="3">
    <location>
        <begin position="163"/>
        <end position="228"/>
    </location>
</feature>
<dbReference type="InterPro" id="IPR000792">
    <property type="entry name" value="Tscrpt_reg_LuxR_C"/>
</dbReference>
<dbReference type="PRINTS" id="PR00038">
    <property type="entry name" value="HTHLUXR"/>
</dbReference>
<dbReference type="Proteomes" id="UP000198571">
    <property type="component" value="Unassembled WGS sequence"/>
</dbReference>
<sequence length="234" mass="27186">MIIENQGKNKCISINQKLTHENIIFYDSKNMLPANLVGNIRNYIEMKSPDIKNDKKYWNFYVVDRYREDIIQQLKTIIQNNLCHTRTVLVISGSLDKNIIKYLYLPIKGIVSLTYLTNEYKTVLSSLEKYEMFLDHDLQKELISVININTPSSIPVKKFILNKNKITINLSEREYQLLQFLLDGYNVSEIANKMSFSQSTISQNLGDLLKKMKASSRTAAAVEVIRNGWIYTCR</sequence>
<dbReference type="CDD" id="cd06170">
    <property type="entry name" value="LuxR_C_like"/>
    <property type="match status" value="1"/>
</dbReference>
<dbReference type="EMBL" id="FOGT01000007">
    <property type="protein sequence ID" value="SES08226.1"/>
    <property type="molecule type" value="Genomic_DNA"/>
</dbReference>
<dbReference type="InterPro" id="IPR016032">
    <property type="entry name" value="Sig_transdc_resp-reg_C-effctor"/>
</dbReference>
<dbReference type="Gene3D" id="1.10.10.10">
    <property type="entry name" value="Winged helix-like DNA-binding domain superfamily/Winged helix DNA-binding domain"/>
    <property type="match status" value="1"/>
</dbReference>
<evidence type="ECO:0000256" key="1">
    <source>
        <dbReference type="ARBA" id="ARBA00023015"/>
    </source>
</evidence>
<proteinExistence type="predicted"/>
<dbReference type="SMART" id="SM00421">
    <property type="entry name" value="HTH_LUXR"/>
    <property type="match status" value="1"/>
</dbReference>
<keyword evidence="2" id="KW-0804">Transcription</keyword>
<dbReference type="OrthoDB" id="2965189at2"/>
<dbReference type="SUPFAM" id="SSF46894">
    <property type="entry name" value="C-terminal effector domain of the bipartite response regulators"/>
    <property type="match status" value="1"/>
</dbReference>